<dbReference type="EMBL" id="CAKKNE010000001">
    <property type="protein sequence ID" value="CAH0365393.1"/>
    <property type="molecule type" value="Genomic_DNA"/>
</dbReference>
<keyword evidence="2" id="KW-1185">Reference proteome</keyword>
<proteinExistence type="predicted"/>
<accession>A0A8J2S548</accession>
<organism evidence="1 2">
    <name type="scientific">Pelagomonas calceolata</name>
    <dbReference type="NCBI Taxonomy" id="35677"/>
    <lineage>
        <taxon>Eukaryota</taxon>
        <taxon>Sar</taxon>
        <taxon>Stramenopiles</taxon>
        <taxon>Ochrophyta</taxon>
        <taxon>Pelagophyceae</taxon>
        <taxon>Pelagomonadales</taxon>
        <taxon>Pelagomonadaceae</taxon>
        <taxon>Pelagomonas</taxon>
    </lineage>
</organism>
<reference evidence="1" key="1">
    <citation type="submission" date="2021-11" db="EMBL/GenBank/DDBJ databases">
        <authorList>
            <consortium name="Genoscope - CEA"/>
            <person name="William W."/>
        </authorList>
    </citation>
    <scope>NUCLEOTIDE SEQUENCE</scope>
</reference>
<gene>
    <name evidence="1" type="ORF">PECAL_1P18330</name>
</gene>
<dbReference type="AlphaFoldDB" id="A0A8J2S548"/>
<dbReference type="Proteomes" id="UP000789595">
    <property type="component" value="Unassembled WGS sequence"/>
</dbReference>
<evidence type="ECO:0000313" key="2">
    <source>
        <dbReference type="Proteomes" id="UP000789595"/>
    </source>
</evidence>
<comment type="caution">
    <text evidence="1">The sequence shown here is derived from an EMBL/GenBank/DDBJ whole genome shotgun (WGS) entry which is preliminary data.</text>
</comment>
<protein>
    <submittedName>
        <fullName evidence="1">Uncharacterized protein</fullName>
    </submittedName>
</protein>
<name>A0A8J2S548_9STRA</name>
<evidence type="ECO:0000313" key="1">
    <source>
        <dbReference type="EMBL" id="CAH0365393.1"/>
    </source>
</evidence>
<sequence>MSWELRLWLPTLPESLRDVDFSKVERRTDLYALGLGDDVGVKRRNGTDLEIKRREKRKKRGAEKWRKTKVEATEEATWISCEKQRAKCTLPPPHDNIKVEVADVRFENGVSSKSVAFEKGKPHELYAACGSVMGLGEDWTADDLQGALGPAGFVGGYPTALLRFVSSPDERTNNDR</sequence>